<protein>
    <recommendedName>
        <fullName evidence="2">Pilus assembly protein PilW</fullName>
    </recommendedName>
</protein>
<reference evidence="1" key="1">
    <citation type="submission" date="2024-07" db="EMBL/GenBank/DDBJ databases">
        <title>Identification and characteristics of a novel species of coltsfoot's symbiotic bacteria.</title>
        <authorList>
            <person name="Juszczyk A."/>
            <person name="Jasielczuk I."/>
            <person name="Gurgul A."/>
            <person name="Rogala M."/>
            <person name="Kowalczyk A."/>
            <person name="Szmatola T."/>
            <person name="Kosecka-Strojek M."/>
            <person name="Arent Z."/>
            <person name="Latowski D."/>
        </authorList>
    </citation>
    <scope>NUCLEOTIDE SEQUENCE</scope>
    <source>
        <strain evidence="1">Hg7Tf</strain>
    </source>
</reference>
<organism evidence="1">
    <name type="scientific">Pseudomonas sp. Hg7Tf</name>
    <dbReference type="NCBI Taxonomy" id="3236988"/>
    <lineage>
        <taxon>Bacteria</taxon>
        <taxon>Pseudomonadati</taxon>
        <taxon>Pseudomonadota</taxon>
        <taxon>Gammaproteobacteria</taxon>
        <taxon>Pseudomonadales</taxon>
        <taxon>Pseudomonadaceae</taxon>
        <taxon>Pseudomonas</taxon>
    </lineage>
</organism>
<proteinExistence type="predicted"/>
<name>A0AB39HYH5_9PSED</name>
<sequence>MNRQAGVGLLEVLLALSLGMLLVLGASRLFVAASQSWQAQALAAQMQEDARLALQRLAQSIRMVGMFGCLHDQAIDFLDPLAAQAFAQPLQITRGADGRVQRLRLISADVTQVSGRPDWTLLTDCRTQASVHAGERAPATGQFAVAIRRQDYRLVANELRLRSGASDGVLVDGVDELQLELLRDSVAGISGVKLGLTLIDPQQRVRPQTYRMTIALGNPVAGS</sequence>
<accession>A0AB39HYH5</accession>
<dbReference type="RefSeq" id="WP_101291876.1">
    <property type="nucleotide sequence ID" value="NZ_CP162607.1"/>
</dbReference>
<dbReference type="EMBL" id="CP162607">
    <property type="protein sequence ID" value="XDK37067.1"/>
    <property type="molecule type" value="Genomic_DNA"/>
</dbReference>
<evidence type="ECO:0008006" key="2">
    <source>
        <dbReference type="Google" id="ProtNLM"/>
    </source>
</evidence>
<gene>
    <name evidence="1" type="ORF">AB4Y39_25835</name>
</gene>
<dbReference type="AlphaFoldDB" id="A0AB39HYH5"/>
<evidence type="ECO:0000313" key="1">
    <source>
        <dbReference type="EMBL" id="XDK37067.1"/>
    </source>
</evidence>